<dbReference type="Gene3D" id="3.40.190.10">
    <property type="entry name" value="Periplasmic binding protein-like II"/>
    <property type="match status" value="2"/>
</dbReference>
<name>A0A0D5NGK3_9BACL</name>
<dbReference type="KEGG" id="pbj:VN24_06200"/>
<proteinExistence type="predicted"/>
<dbReference type="SUPFAM" id="SSF53850">
    <property type="entry name" value="Periplasmic binding protein-like II"/>
    <property type="match status" value="1"/>
</dbReference>
<dbReference type="PATRIC" id="fig|1126833.4.peg.1347"/>
<dbReference type="HOGENOM" id="CLU_1693721_0_0_9"/>
<dbReference type="Proteomes" id="UP000032633">
    <property type="component" value="Chromosome"/>
</dbReference>
<dbReference type="STRING" id="1126833.VN24_06200"/>
<dbReference type="EMBL" id="CP011058">
    <property type="protein sequence ID" value="AJY74245.1"/>
    <property type="molecule type" value="Genomic_DNA"/>
</dbReference>
<organism evidence="2 3">
    <name type="scientific">Paenibacillus beijingensis</name>
    <dbReference type="NCBI Taxonomy" id="1126833"/>
    <lineage>
        <taxon>Bacteria</taxon>
        <taxon>Bacillati</taxon>
        <taxon>Bacillota</taxon>
        <taxon>Bacilli</taxon>
        <taxon>Bacillales</taxon>
        <taxon>Paenibacillaceae</taxon>
        <taxon>Paenibacillus</taxon>
    </lineage>
</organism>
<keyword evidence="3" id="KW-1185">Reference proteome</keyword>
<evidence type="ECO:0000313" key="3">
    <source>
        <dbReference type="Proteomes" id="UP000032633"/>
    </source>
</evidence>
<protein>
    <submittedName>
        <fullName evidence="2">Uncharacterized protein</fullName>
    </submittedName>
</protein>
<reference evidence="3" key="2">
    <citation type="submission" date="2015-03" db="EMBL/GenBank/DDBJ databases">
        <title>Genome sequence of Paenibacillus beijingensis strain DSM 24997T.</title>
        <authorList>
            <person name="Kwak Y."/>
            <person name="Shin J.-H."/>
        </authorList>
    </citation>
    <scope>NUCLEOTIDE SEQUENCE [LARGE SCALE GENOMIC DNA]</scope>
    <source>
        <strain evidence="3">DSM 24997</strain>
    </source>
</reference>
<reference evidence="2 3" key="1">
    <citation type="journal article" date="2015" name="J. Biotechnol.">
        <title>Complete genome sequence of Paenibacillus beijingensis 7188(T) (=DSM 24997(T)), a novel rhizobacterium from jujube garden soil.</title>
        <authorList>
            <person name="Kwak Y."/>
            <person name="Shin J.H."/>
        </authorList>
    </citation>
    <scope>NUCLEOTIDE SEQUENCE [LARGE SCALE GENOMIC DNA]</scope>
    <source>
        <strain evidence="2 3">DSM 24997</strain>
    </source>
</reference>
<evidence type="ECO:0000256" key="1">
    <source>
        <dbReference type="SAM" id="MobiDB-lite"/>
    </source>
</evidence>
<evidence type="ECO:0000313" key="2">
    <source>
        <dbReference type="EMBL" id="AJY74245.1"/>
    </source>
</evidence>
<feature type="region of interest" description="Disordered" evidence="1">
    <location>
        <begin position="134"/>
        <end position="155"/>
    </location>
</feature>
<gene>
    <name evidence="2" type="ORF">VN24_06200</name>
</gene>
<accession>A0A0D5NGK3</accession>
<dbReference type="AlphaFoldDB" id="A0A0D5NGK3"/>
<sequence length="155" mass="17660">MKYGVLDKTYTEKDGVKTLIASDKLPDDYAPLEVLREVVPQSEVDSLEKLQSKFADHKDQFEHLKQVYNLYLEKSKINKYAADYRRTIASPANEQYGSKLAALVQEGLTKAIVDGKTDPGQTFDDYVANYYKSGGQQVQDERNKLQQDKTNPFVK</sequence>